<evidence type="ECO:0000256" key="6">
    <source>
        <dbReference type="ARBA" id="ARBA00023004"/>
    </source>
</evidence>
<comment type="cofactor">
    <cofactor evidence="1">
        <name>heme</name>
        <dbReference type="ChEBI" id="CHEBI:30413"/>
    </cofactor>
</comment>
<evidence type="ECO:0000256" key="3">
    <source>
        <dbReference type="ARBA" id="ARBA00022617"/>
    </source>
</evidence>
<comment type="caution">
    <text evidence="8">The sequence shown here is derived from an EMBL/GenBank/DDBJ whole genome shotgun (WGS) entry which is preliminary data.</text>
</comment>
<dbReference type="InterPro" id="IPR050364">
    <property type="entry name" value="Cytochrome_P450_fung"/>
</dbReference>
<gene>
    <name evidence="8" type="ORF">H0H81_009547</name>
</gene>
<keyword evidence="7" id="KW-0503">Monooxygenase</keyword>
<proteinExistence type="inferred from homology"/>
<keyword evidence="5" id="KW-0560">Oxidoreductase</keyword>
<dbReference type="GO" id="GO:0005506">
    <property type="term" value="F:iron ion binding"/>
    <property type="evidence" value="ECO:0007669"/>
    <property type="project" value="InterPro"/>
</dbReference>
<accession>A0A9P7KIR7</accession>
<reference evidence="8" key="2">
    <citation type="submission" date="2021-10" db="EMBL/GenBank/DDBJ databases">
        <title>Phylogenomics reveals ancestral predisposition of the termite-cultivated fungus Termitomyces towards a domesticated lifestyle.</title>
        <authorList>
            <person name="Auxier B."/>
            <person name="Grum-Grzhimaylo A."/>
            <person name="Cardenas M.E."/>
            <person name="Lodge J.D."/>
            <person name="Laessoe T."/>
            <person name="Pedersen O."/>
            <person name="Smith M.E."/>
            <person name="Kuyper T.W."/>
            <person name="Franco-Molano E.A."/>
            <person name="Baroni T.J."/>
            <person name="Aanen D.K."/>
        </authorList>
    </citation>
    <scope>NUCLEOTIDE SEQUENCE</scope>
    <source>
        <strain evidence="8">D49</strain>
    </source>
</reference>
<comment type="similarity">
    <text evidence="2">Belongs to the cytochrome P450 family.</text>
</comment>
<dbReference type="AlphaFoldDB" id="A0A9P7KIR7"/>
<dbReference type="EMBL" id="JABCKI010000282">
    <property type="protein sequence ID" value="KAG5651194.1"/>
    <property type="molecule type" value="Genomic_DNA"/>
</dbReference>
<dbReference type="Proteomes" id="UP000717328">
    <property type="component" value="Unassembled WGS sequence"/>
</dbReference>
<reference evidence="8" key="1">
    <citation type="submission" date="2021-02" db="EMBL/GenBank/DDBJ databases">
        <authorList>
            <person name="Nieuwenhuis M."/>
            <person name="Van De Peppel L.J.J."/>
        </authorList>
    </citation>
    <scope>NUCLEOTIDE SEQUENCE</scope>
    <source>
        <strain evidence="8">D49</strain>
    </source>
</reference>
<evidence type="ECO:0000256" key="2">
    <source>
        <dbReference type="ARBA" id="ARBA00010617"/>
    </source>
</evidence>
<evidence type="ECO:0000313" key="8">
    <source>
        <dbReference type="EMBL" id="KAG5651194.1"/>
    </source>
</evidence>
<dbReference type="PANTHER" id="PTHR46300:SF5">
    <property type="entry name" value="CYTOCHROME P450"/>
    <property type="match status" value="1"/>
</dbReference>
<dbReference type="GO" id="GO:0004497">
    <property type="term" value="F:monooxygenase activity"/>
    <property type="evidence" value="ECO:0007669"/>
    <property type="project" value="UniProtKB-KW"/>
</dbReference>
<keyword evidence="9" id="KW-1185">Reference proteome</keyword>
<dbReference type="SUPFAM" id="SSF48264">
    <property type="entry name" value="Cytochrome P450"/>
    <property type="match status" value="1"/>
</dbReference>
<keyword evidence="4" id="KW-0479">Metal-binding</keyword>
<sequence>MFSVFLRICPGKYLADASLWIAMATILSTAKISKAIGDDGKEITPEIIFISGIASHPKPFRCNIKSRNKAAASLLAQIDTSDTY</sequence>
<name>A0A9P7KIR7_9AGAR</name>
<dbReference type="OrthoDB" id="2789670at2759"/>
<keyword evidence="3" id="KW-0349">Heme</keyword>
<dbReference type="GO" id="GO:0020037">
    <property type="term" value="F:heme binding"/>
    <property type="evidence" value="ECO:0007669"/>
    <property type="project" value="InterPro"/>
</dbReference>
<keyword evidence="6" id="KW-0408">Iron</keyword>
<dbReference type="PANTHER" id="PTHR46300">
    <property type="entry name" value="P450, PUTATIVE (EUROFUNG)-RELATED-RELATED"/>
    <property type="match status" value="1"/>
</dbReference>
<dbReference type="InterPro" id="IPR036396">
    <property type="entry name" value="Cyt_P450_sf"/>
</dbReference>
<dbReference type="GO" id="GO:0016705">
    <property type="term" value="F:oxidoreductase activity, acting on paired donors, with incorporation or reduction of molecular oxygen"/>
    <property type="evidence" value="ECO:0007669"/>
    <property type="project" value="InterPro"/>
</dbReference>
<organism evidence="8 9">
    <name type="scientific">Sphagnurus paluster</name>
    <dbReference type="NCBI Taxonomy" id="117069"/>
    <lineage>
        <taxon>Eukaryota</taxon>
        <taxon>Fungi</taxon>
        <taxon>Dikarya</taxon>
        <taxon>Basidiomycota</taxon>
        <taxon>Agaricomycotina</taxon>
        <taxon>Agaricomycetes</taxon>
        <taxon>Agaricomycetidae</taxon>
        <taxon>Agaricales</taxon>
        <taxon>Tricholomatineae</taxon>
        <taxon>Lyophyllaceae</taxon>
        <taxon>Sphagnurus</taxon>
    </lineage>
</organism>
<dbReference type="Gene3D" id="1.10.630.10">
    <property type="entry name" value="Cytochrome P450"/>
    <property type="match status" value="1"/>
</dbReference>
<evidence type="ECO:0000256" key="4">
    <source>
        <dbReference type="ARBA" id="ARBA00022723"/>
    </source>
</evidence>
<protein>
    <submittedName>
        <fullName evidence="8">Uncharacterized protein</fullName>
    </submittedName>
</protein>
<evidence type="ECO:0000313" key="9">
    <source>
        <dbReference type="Proteomes" id="UP000717328"/>
    </source>
</evidence>
<evidence type="ECO:0000256" key="7">
    <source>
        <dbReference type="ARBA" id="ARBA00023033"/>
    </source>
</evidence>
<evidence type="ECO:0000256" key="5">
    <source>
        <dbReference type="ARBA" id="ARBA00023002"/>
    </source>
</evidence>
<evidence type="ECO:0000256" key="1">
    <source>
        <dbReference type="ARBA" id="ARBA00001971"/>
    </source>
</evidence>